<dbReference type="Gene3D" id="3.40.630.120">
    <property type="match status" value="1"/>
</dbReference>
<feature type="domain" description="GNAT-like C-terminal" evidence="2">
    <location>
        <begin position="152"/>
        <end position="280"/>
    </location>
</feature>
<evidence type="ECO:0000313" key="4">
    <source>
        <dbReference type="Proteomes" id="UP000730862"/>
    </source>
</evidence>
<evidence type="ECO:0000313" key="3">
    <source>
        <dbReference type="EMBL" id="MBS5964630.1"/>
    </source>
</evidence>
<dbReference type="InterPro" id="IPR041273">
    <property type="entry name" value="NAT_N"/>
</dbReference>
<evidence type="ECO:0000259" key="2">
    <source>
        <dbReference type="Pfam" id="PF18164"/>
    </source>
</evidence>
<dbReference type="Proteomes" id="UP000730862">
    <property type="component" value="Unassembled WGS sequence"/>
</dbReference>
<comment type="caution">
    <text evidence="3">The sequence shown here is derived from an EMBL/GenBank/DDBJ whole genome shotgun (WGS) entry which is preliminary data.</text>
</comment>
<dbReference type="AlphaFoldDB" id="A0A943LB67"/>
<feature type="domain" description="N-acyltransferase N-terminal" evidence="1">
    <location>
        <begin position="87"/>
        <end position="150"/>
    </location>
</feature>
<sequence>MTADFFEMNIISLFEIYKQSNTDNITEIKANIHQIIKDYDEKTEKYKSCDIKYLIEKIDLEVLNNAYKCLECGYRTDSYIQELSDEKIAVVLVSMLDFLKKMYEEKNIDIAVFYQTISDLIFRISDYKNRNNKFGLEGFEGKWLLRIFYMNIFKLGSLQFEISNLQEENIDINSDDLGDCADVLDNDVIMVHIMENEDISYESCVKSFGLADEFFSNEYKCYACYSWLLYENMKKILKPSSKILQFQSIFEKIINFDSSDMAKERVYKNYDENNPTSLQKSMIIHPECMGVGFGIKARN</sequence>
<organism evidence="3 4">
    <name type="scientific">Finegoldia magna</name>
    <name type="common">Peptostreptococcus magnus</name>
    <dbReference type="NCBI Taxonomy" id="1260"/>
    <lineage>
        <taxon>Bacteria</taxon>
        <taxon>Bacillati</taxon>
        <taxon>Bacillota</taxon>
        <taxon>Tissierellia</taxon>
        <taxon>Tissierellales</taxon>
        <taxon>Peptoniphilaceae</taxon>
        <taxon>Finegoldia</taxon>
    </lineage>
</organism>
<proteinExistence type="predicted"/>
<name>A0A943LB67_FINMA</name>
<evidence type="ECO:0000259" key="1">
    <source>
        <dbReference type="Pfam" id="PF18082"/>
    </source>
</evidence>
<dbReference type="Pfam" id="PF18164">
    <property type="entry name" value="GNAT_C"/>
    <property type="match status" value="1"/>
</dbReference>
<accession>A0A943LB67</accession>
<reference evidence="3" key="1">
    <citation type="submission" date="2021-02" db="EMBL/GenBank/DDBJ databases">
        <title>Infant gut strain persistence is associated with maternal origin, phylogeny, and functional potential including surface adhesion and iron acquisition.</title>
        <authorList>
            <person name="Lou Y.C."/>
        </authorList>
    </citation>
    <scope>NUCLEOTIDE SEQUENCE</scope>
    <source>
        <strain evidence="3">L3_058_000G1_dasL3_058_000G1_concoct_72</strain>
    </source>
</reference>
<protein>
    <submittedName>
        <fullName evidence="3">Uncharacterized protein</fullName>
    </submittedName>
</protein>
<dbReference type="EMBL" id="JAHAIK010000006">
    <property type="protein sequence ID" value="MBS5964630.1"/>
    <property type="molecule type" value="Genomic_DNA"/>
</dbReference>
<dbReference type="Pfam" id="PF18082">
    <property type="entry name" value="NAT_N"/>
    <property type="match status" value="1"/>
</dbReference>
<gene>
    <name evidence="3" type="ORF">KIA07_03060</name>
</gene>
<dbReference type="InterPro" id="IPR041644">
    <property type="entry name" value="GNAT_C"/>
</dbReference>
<dbReference type="RefSeq" id="WP_278735390.1">
    <property type="nucleotide sequence ID" value="NZ_CAUPKI010000009.1"/>
</dbReference>